<dbReference type="Pfam" id="PF12450">
    <property type="entry name" value="vWF_A"/>
    <property type="match status" value="1"/>
</dbReference>
<accession>A0ABR7CIG6</accession>
<dbReference type="CDD" id="cd01465">
    <property type="entry name" value="vWA_subgroup"/>
    <property type="match status" value="1"/>
</dbReference>
<dbReference type="PANTHER" id="PTHR10579">
    <property type="entry name" value="CALCIUM-ACTIVATED CHLORIDE CHANNEL REGULATOR"/>
    <property type="match status" value="1"/>
</dbReference>
<dbReference type="Pfam" id="PF12034">
    <property type="entry name" value="YfbK_C"/>
    <property type="match status" value="1"/>
</dbReference>
<evidence type="ECO:0000256" key="1">
    <source>
        <dbReference type="SAM" id="SignalP"/>
    </source>
</evidence>
<dbReference type="InterPro" id="IPR036465">
    <property type="entry name" value="vWFA_dom_sf"/>
</dbReference>
<dbReference type="InterPro" id="IPR002035">
    <property type="entry name" value="VWF_A"/>
</dbReference>
<name>A0ABR7CIG6_9BACT</name>
<proteinExistence type="predicted"/>
<comment type="caution">
    <text evidence="3">The sequence shown here is derived from an EMBL/GenBank/DDBJ whole genome shotgun (WGS) entry which is preliminary data.</text>
</comment>
<dbReference type="Proteomes" id="UP000636891">
    <property type="component" value="Unassembled WGS sequence"/>
</dbReference>
<dbReference type="Pfam" id="PF13715">
    <property type="entry name" value="CarbopepD_reg_2"/>
    <property type="match status" value="1"/>
</dbReference>
<gene>
    <name evidence="3" type="ORF">H8S08_00140</name>
</gene>
<dbReference type="InterPro" id="IPR021908">
    <property type="entry name" value="YfbK_C"/>
</dbReference>
<feature type="signal peptide" evidence="1">
    <location>
        <begin position="1"/>
        <end position="24"/>
    </location>
</feature>
<dbReference type="SUPFAM" id="SSF49464">
    <property type="entry name" value="Carboxypeptidase regulatory domain-like"/>
    <property type="match status" value="1"/>
</dbReference>
<evidence type="ECO:0000259" key="2">
    <source>
        <dbReference type="PROSITE" id="PS50234"/>
    </source>
</evidence>
<dbReference type="InterPro" id="IPR022156">
    <property type="entry name" value="Uncharacterised_YfbK_N"/>
</dbReference>
<reference evidence="3 4" key="1">
    <citation type="submission" date="2020-08" db="EMBL/GenBank/DDBJ databases">
        <title>Genome public.</title>
        <authorList>
            <person name="Liu C."/>
            <person name="Sun Q."/>
        </authorList>
    </citation>
    <scope>NUCLEOTIDE SEQUENCE [LARGE SCALE GENOMIC DNA]</scope>
    <source>
        <strain evidence="3 4">New-7</strain>
    </source>
</reference>
<feature type="chain" id="PRO_5045915857" evidence="1">
    <location>
        <begin position="25"/>
        <end position="613"/>
    </location>
</feature>
<dbReference type="Gene3D" id="3.40.50.410">
    <property type="entry name" value="von Willebrand factor, type A domain"/>
    <property type="match status" value="1"/>
</dbReference>
<dbReference type="EMBL" id="JACOOK010000001">
    <property type="protein sequence ID" value="MBC5615429.1"/>
    <property type="molecule type" value="Genomic_DNA"/>
</dbReference>
<keyword evidence="4" id="KW-1185">Reference proteome</keyword>
<evidence type="ECO:0000313" key="3">
    <source>
        <dbReference type="EMBL" id="MBC5615429.1"/>
    </source>
</evidence>
<feature type="domain" description="VWFA" evidence="2">
    <location>
        <begin position="253"/>
        <end position="431"/>
    </location>
</feature>
<sequence>MKKGILRKTLVAAFMLLAAAPLLRAERIDVSGRVTDADRTPLLGVIVRAGAADGVLTDVNGNFLVKGVERGSMLTFSYIGYKTRSVAADSVRLHVVLESDNLQLEEECVVVGYGTEKQSLRAERMPRAVFAADCGLPLPAPVAGNGEAYAAFAENRFRPAQSEPLSTFSIDVDGASYGNLRRMIGKGETPPQDAVRIEEMVNYFTYGYKKPEGNDPVAISTETGICPWNEAHRLVRIGIKAREIASEALPASNFVFLIDVSGSMYGPDRLGLVVSSMKLLINNLRDKDRVGIVTYCGSAKTVLESVPGSEKQKIRDALEQLEAGGSTAGGAGIQKAYDLARRSFIDGGNNRVILCTDGDFNVGVSSEAELERLIAKERQSGVFLTVLGYGMGNYKDGKLQTLAEKGNGNHAYIDDLQEANRVLVNEFGSTMHTVAKDVKLQIEFNPARVQTYRLIGYESRLLNKEDFNDDTKDAGEIGAGHCVTALYEVVPAGAAGNVPGSVDPLKYQSAAPVPSYAGPDSEMLTVKLRYKEPDGDVSKKMEVALVDSGGDRVSSDFRFASAVAMFGQLLRNSDFRGKATYDDVIALARRGLDDDPQGYRREFIRLVETVKNL</sequence>
<organism evidence="3 4">
    <name type="scientific">Alistipes hominis</name>
    <dbReference type="NCBI Taxonomy" id="2763015"/>
    <lineage>
        <taxon>Bacteria</taxon>
        <taxon>Pseudomonadati</taxon>
        <taxon>Bacteroidota</taxon>
        <taxon>Bacteroidia</taxon>
        <taxon>Bacteroidales</taxon>
        <taxon>Rikenellaceae</taxon>
        <taxon>Alistipes</taxon>
    </lineage>
</organism>
<dbReference type="InterPro" id="IPR051266">
    <property type="entry name" value="CLCR"/>
</dbReference>
<dbReference type="PROSITE" id="PS50234">
    <property type="entry name" value="VWFA"/>
    <property type="match status" value="1"/>
</dbReference>
<dbReference type="InterPro" id="IPR008969">
    <property type="entry name" value="CarboxyPept-like_regulatory"/>
</dbReference>
<protein>
    <submittedName>
        <fullName evidence="3">von Willebrand factor type A domain-containing protein</fullName>
    </submittedName>
</protein>
<dbReference type="Pfam" id="PF00092">
    <property type="entry name" value="VWA"/>
    <property type="match status" value="1"/>
</dbReference>
<dbReference type="SUPFAM" id="SSF53300">
    <property type="entry name" value="vWA-like"/>
    <property type="match status" value="1"/>
</dbReference>
<dbReference type="PANTHER" id="PTHR10579:SF43">
    <property type="entry name" value="ZINC FINGER (C3HC4-TYPE RING FINGER) FAMILY PROTEIN"/>
    <property type="match status" value="1"/>
</dbReference>
<evidence type="ECO:0000313" key="4">
    <source>
        <dbReference type="Proteomes" id="UP000636891"/>
    </source>
</evidence>
<dbReference type="SMART" id="SM00327">
    <property type="entry name" value="VWA"/>
    <property type="match status" value="1"/>
</dbReference>
<keyword evidence="1" id="KW-0732">Signal</keyword>